<gene>
    <name evidence="2" type="ORF">J2Z31_005130</name>
</gene>
<dbReference type="EMBL" id="JAGILA010000008">
    <property type="protein sequence ID" value="MBP2238593.1"/>
    <property type="molecule type" value="Genomic_DNA"/>
</dbReference>
<feature type="transmembrane region" description="Helical" evidence="1">
    <location>
        <begin position="12"/>
        <end position="32"/>
    </location>
</feature>
<keyword evidence="1" id="KW-0472">Membrane</keyword>
<keyword evidence="3" id="KW-1185">Reference proteome</keyword>
<dbReference type="Proteomes" id="UP000730739">
    <property type="component" value="Unassembled WGS sequence"/>
</dbReference>
<evidence type="ECO:0000256" key="1">
    <source>
        <dbReference type="SAM" id="Phobius"/>
    </source>
</evidence>
<accession>A0ABS4R6T8</accession>
<proteinExistence type="predicted"/>
<sequence>MRRDMQRFMMIELIAVIAALAVVSAIMVVTLLPG</sequence>
<evidence type="ECO:0000313" key="3">
    <source>
        <dbReference type="Proteomes" id="UP000730739"/>
    </source>
</evidence>
<protein>
    <submittedName>
        <fullName evidence="2">Type II secretory pathway pseudopilin PulG</fullName>
    </submittedName>
</protein>
<name>A0ABS4R6T8_9HYPH</name>
<evidence type="ECO:0000313" key="2">
    <source>
        <dbReference type="EMBL" id="MBP2238593.1"/>
    </source>
</evidence>
<comment type="caution">
    <text evidence="2">The sequence shown here is derived from an EMBL/GenBank/DDBJ whole genome shotgun (WGS) entry which is preliminary data.</text>
</comment>
<keyword evidence="1" id="KW-0812">Transmembrane</keyword>
<organism evidence="2 3">
    <name type="scientific">Sinorhizobium kostiense</name>
    <dbReference type="NCBI Taxonomy" id="76747"/>
    <lineage>
        <taxon>Bacteria</taxon>
        <taxon>Pseudomonadati</taxon>
        <taxon>Pseudomonadota</taxon>
        <taxon>Alphaproteobacteria</taxon>
        <taxon>Hyphomicrobiales</taxon>
        <taxon>Rhizobiaceae</taxon>
        <taxon>Sinorhizobium/Ensifer group</taxon>
        <taxon>Sinorhizobium</taxon>
    </lineage>
</organism>
<keyword evidence="1" id="KW-1133">Transmembrane helix</keyword>
<reference evidence="2 3" key="1">
    <citation type="submission" date="2021-03" db="EMBL/GenBank/DDBJ databases">
        <title>Genomic Encyclopedia of Type Strains, Phase IV (KMG-IV): sequencing the most valuable type-strain genomes for metagenomic binning, comparative biology and taxonomic classification.</title>
        <authorList>
            <person name="Goeker M."/>
        </authorList>
    </citation>
    <scope>NUCLEOTIDE SEQUENCE [LARGE SCALE GENOMIC DNA]</scope>
    <source>
        <strain evidence="2 3">DSM 13372</strain>
    </source>
</reference>